<name>A0A448Z9V2_9STRA</name>
<evidence type="ECO:0000256" key="7">
    <source>
        <dbReference type="PIRSR" id="PIRSR615527-1"/>
    </source>
</evidence>
<feature type="active site" evidence="8">
    <location>
        <position position="297"/>
    </location>
</feature>
<evidence type="ECO:0000256" key="5">
    <source>
        <dbReference type="ARBA" id="ARBA00022729"/>
    </source>
</evidence>
<reference evidence="11 12" key="1">
    <citation type="submission" date="2019-01" db="EMBL/GenBank/DDBJ databases">
        <authorList>
            <person name="Ferrante I. M."/>
        </authorList>
    </citation>
    <scope>NUCLEOTIDE SEQUENCE [LARGE SCALE GENOMIC DNA]</scope>
    <source>
        <strain evidence="11 12">B856</strain>
    </source>
</reference>
<evidence type="ECO:0000256" key="2">
    <source>
        <dbReference type="ARBA" id="ARBA00011083"/>
    </source>
</evidence>
<dbReference type="PROSITE" id="PS51275">
    <property type="entry name" value="PEPTIDASE_C26_GGH"/>
    <property type="match status" value="1"/>
</dbReference>
<dbReference type="PANTHER" id="PTHR11315:SF0">
    <property type="entry name" value="FOLATE GAMMA-GLUTAMYL HYDROLASE"/>
    <property type="match status" value="1"/>
</dbReference>
<dbReference type="PROSITE" id="PS51257">
    <property type="entry name" value="PROKAR_LIPOPROTEIN"/>
    <property type="match status" value="1"/>
</dbReference>
<evidence type="ECO:0000256" key="9">
    <source>
        <dbReference type="SAM" id="MobiDB-lite"/>
    </source>
</evidence>
<dbReference type="Proteomes" id="UP000291116">
    <property type="component" value="Unassembled WGS sequence"/>
</dbReference>
<dbReference type="EMBL" id="CAACVS010000186">
    <property type="protein sequence ID" value="VEU38789.1"/>
    <property type="molecule type" value="Genomic_DNA"/>
</dbReference>
<keyword evidence="6 8" id="KW-0378">Hydrolase</keyword>
<proteinExistence type="inferred from homology"/>
<dbReference type="AlphaFoldDB" id="A0A448Z9V2"/>
<evidence type="ECO:0000256" key="8">
    <source>
        <dbReference type="PROSITE-ProRule" id="PRU00607"/>
    </source>
</evidence>
<dbReference type="InterPro" id="IPR015527">
    <property type="entry name" value="Pept_C26_g-glut_hydrolase"/>
</dbReference>
<evidence type="ECO:0000256" key="6">
    <source>
        <dbReference type="ARBA" id="ARBA00022801"/>
    </source>
</evidence>
<feature type="chain" id="PRO_5019104832" description="folate gamma-glutamyl hydrolase" evidence="10">
    <location>
        <begin position="25"/>
        <end position="439"/>
    </location>
</feature>
<keyword evidence="12" id="KW-1185">Reference proteome</keyword>
<dbReference type="PANTHER" id="PTHR11315">
    <property type="entry name" value="PROTEASE FAMILY C26 GAMMA-GLUTAMYL HYDROLASE"/>
    <property type="match status" value="1"/>
</dbReference>
<dbReference type="Gene3D" id="3.40.50.880">
    <property type="match status" value="1"/>
</dbReference>
<dbReference type="InterPro" id="IPR029062">
    <property type="entry name" value="Class_I_gatase-like"/>
</dbReference>
<dbReference type="Pfam" id="PF07722">
    <property type="entry name" value="Peptidase_C26"/>
    <property type="match status" value="1"/>
</dbReference>
<feature type="signal peptide" evidence="10">
    <location>
        <begin position="1"/>
        <end position="24"/>
    </location>
</feature>
<evidence type="ECO:0000256" key="4">
    <source>
        <dbReference type="ARBA" id="ARBA00022525"/>
    </source>
</evidence>
<protein>
    <recommendedName>
        <fullName evidence="3 8">folate gamma-glutamyl hydrolase</fullName>
        <ecNumber evidence="3 8">3.4.19.9</ecNumber>
    </recommendedName>
</protein>
<feature type="active site" description="Nucleophile" evidence="7 8">
    <location>
        <position position="157"/>
    </location>
</feature>
<organism evidence="11 12">
    <name type="scientific">Pseudo-nitzschia multistriata</name>
    <dbReference type="NCBI Taxonomy" id="183589"/>
    <lineage>
        <taxon>Eukaryota</taxon>
        <taxon>Sar</taxon>
        <taxon>Stramenopiles</taxon>
        <taxon>Ochrophyta</taxon>
        <taxon>Bacillariophyta</taxon>
        <taxon>Bacillariophyceae</taxon>
        <taxon>Bacillariophycidae</taxon>
        <taxon>Bacillariales</taxon>
        <taxon>Bacillariaceae</taxon>
        <taxon>Pseudo-nitzschia</taxon>
    </lineage>
</organism>
<sequence>MLAIRFKEALVFSGLIALACHIHADNPEESSSKASPRSSASSPTRPLVFGILSQPFYDDESDHDPGDNGYNHTYIAASYVRWLESGGARSIPIPFDAPPFLVEDILGQVDGVLFPGGGSSLPSSAITIWELLHSEKYYYPDEKEGRQGDRIPLWGTCLGMEFIVQLAADVVGSGRKNCEMDRGCAYDRNILEKGYDSTNVSWPLLEVRKSGLYKPDSVYEIATTYNVTLNNHHLGISPDRFRNNSGLSRRFDITSINYDHKGKAFVSTIEPAMEARNTTDLSNPSPFPPPVYGVQYHPEKNSHEYGLYPGTAIPYEAIDHSQEGVDFSIYEARFLVDLARKNVLNRIHDGKKDNKYNKPDLYPMVFTYPRRVGHKFEEKYILPPAKHWTDKIEALDNSDFRDRNPEDDGESEAANSWYRDNWKEQRRAEKLPSLRGRHD</sequence>
<evidence type="ECO:0000313" key="12">
    <source>
        <dbReference type="Proteomes" id="UP000291116"/>
    </source>
</evidence>
<evidence type="ECO:0000256" key="3">
    <source>
        <dbReference type="ARBA" id="ARBA00012886"/>
    </source>
</evidence>
<feature type="region of interest" description="Disordered" evidence="9">
    <location>
        <begin position="396"/>
        <end position="419"/>
    </location>
</feature>
<comment type="similarity">
    <text evidence="2">Belongs to the peptidase C26 family.</text>
</comment>
<feature type="active site" description="Proton donor" evidence="7">
    <location>
        <position position="297"/>
    </location>
</feature>
<dbReference type="OrthoDB" id="64220at2759"/>
<accession>A0A448Z9V2</accession>
<dbReference type="GO" id="GO:0005773">
    <property type="term" value="C:vacuole"/>
    <property type="evidence" value="ECO:0007669"/>
    <property type="project" value="TreeGrafter"/>
</dbReference>
<comment type="catalytic activity">
    <reaction evidence="8">
        <text>(6S)-5,6,7,8-tetrahydrofolyl-(gamma-L-Glu)(n) + (n-1) H2O = (6S)-5,6,7,8-tetrahydrofolate + (n-1) L-glutamate</text>
        <dbReference type="Rhea" id="RHEA:56784"/>
        <dbReference type="Rhea" id="RHEA-COMP:14738"/>
        <dbReference type="ChEBI" id="CHEBI:15377"/>
        <dbReference type="ChEBI" id="CHEBI:29985"/>
        <dbReference type="ChEBI" id="CHEBI:57453"/>
        <dbReference type="ChEBI" id="CHEBI:141005"/>
        <dbReference type="EC" id="3.4.19.9"/>
    </reaction>
</comment>
<dbReference type="PROSITE" id="PS51273">
    <property type="entry name" value="GATASE_TYPE_1"/>
    <property type="match status" value="1"/>
</dbReference>
<evidence type="ECO:0000256" key="10">
    <source>
        <dbReference type="SAM" id="SignalP"/>
    </source>
</evidence>
<feature type="compositionally biased region" description="Basic and acidic residues" evidence="9">
    <location>
        <begin position="396"/>
        <end position="406"/>
    </location>
</feature>
<dbReference type="GO" id="GO:0034722">
    <property type="term" value="F:gamma-glutamyl-peptidase activity"/>
    <property type="evidence" value="ECO:0007669"/>
    <property type="project" value="UniProtKB-UniRule"/>
</dbReference>
<dbReference type="SUPFAM" id="SSF52317">
    <property type="entry name" value="Class I glutamine amidotransferase-like"/>
    <property type="match status" value="1"/>
</dbReference>
<dbReference type="InterPro" id="IPR011697">
    <property type="entry name" value="Peptidase_C26"/>
</dbReference>
<keyword evidence="5 10" id="KW-0732">Signal</keyword>
<comment type="subcellular location">
    <subcellularLocation>
        <location evidence="1">Secreted</location>
        <location evidence="1">Extracellular space</location>
    </subcellularLocation>
</comment>
<evidence type="ECO:0000313" key="11">
    <source>
        <dbReference type="EMBL" id="VEU38789.1"/>
    </source>
</evidence>
<dbReference type="GO" id="GO:0005576">
    <property type="term" value="C:extracellular region"/>
    <property type="evidence" value="ECO:0007669"/>
    <property type="project" value="UniProtKB-SubCell"/>
</dbReference>
<keyword evidence="4" id="KW-0964">Secreted</keyword>
<evidence type="ECO:0000256" key="1">
    <source>
        <dbReference type="ARBA" id="ARBA00004239"/>
    </source>
</evidence>
<dbReference type="EC" id="3.4.19.9" evidence="3 8"/>
<gene>
    <name evidence="11" type="ORF">PSNMU_V1.4_AUG-EV-PASAV3_0056210</name>
</gene>
<dbReference type="GO" id="GO:0046900">
    <property type="term" value="P:tetrahydrofolylpolyglutamate metabolic process"/>
    <property type="evidence" value="ECO:0007669"/>
    <property type="project" value="TreeGrafter"/>
</dbReference>